<dbReference type="GO" id="GO:0016787">
    <property type="term" value="F:hydrolase activity"/>
    <property type="evidence" value="ECO:0007669"/>
    <property type="project" value="UniProtKB-KW"/>
</dbReference>
<evidence type="ECO:0000313" key="3">
    <source>
        <dbReference type="EMBL" id="MFC4694903.1"/>
    </source>
</evidence>
<keyword evidence="3" id="KW-0378">Hydrolase</keyword>
<proteinExistence type="predicted"/>
<dbReference type="Proteomes" id="UP001596025">
    <property type="component" value="Unassembled WGS sequence"/>
</dbReference>
<dbReference type="RefSeq" id="WP_387991034.1">
    <property type="nucleotide sequence ID" value="NZ_JBHSGR010000018.1"/>
</dbReference>
<dbReference type="InterPro" id="IPR024078">
    <property type="entry name" value="LmbE-like_dom_sf"/>
</dbReference>
<dbReference type="EC" id="3.5.1.-" evidence="3"/>
<keyword evidence="1" id="KW-0862">Zinc</keyword>
<dbReference type="SUPFAM" id="SSF102588">
    <property type="entry name" value="LmbE-like"/>
    <property type="match status" value="1"/>
</dbReference>
<dbReference type="Pfam" id="PF02585">
    <property type="entry name" value="PIG-L"/>
    <property type="match status" value="1"/>
</dbReference>
<sequence length="115" mass="11835">MTVVVVTATDGEFAGRGDGPVADLRRLEVVASLAAVGVTDHRWLGSRDGRCAAVPPDDGGRAVRALPEDVRPDTVVTFGRDGPSGRTPASAGGRREFRPGPRTAGGSRPHAPGPE</sequence>
<evidence type="ECO:0000256" key="2">
    <source>
        <dbReference type="SAM" id="MobiDB-lite"/>
    </source>
</evidence>
<dbReference type="EMBL" id="JBHSGR010000018">
    <property type="protein sequence ID" value="MFC4694903.1"/>
    <property type="molecule type" value="Genomic_DNA"/>
</dbReference>
<evidence type="ECO:0000313" key="4">
    <source>
        <dbReference type="Proteomes" id="UP001596025"/>
    </source>
</evidence>
<gene>
    <name evidence="3" type="ORF">ACFO3M_16005</name>
</gene>
<evidence type="ECO:0000256" key="1">
    <source>
        <dbReference type="ARBA" id="ARBA00022833"/>
    </source>
</evidence>
<name>A0ABV9LN34_9ACTN</name>
<dbReference type="Gene3D" id="3.40.50.10320">
    <property type="entry name" value="LmbE-like"/>
    <property type="match status" value="1"/>
</dbReference>
<organism evidence="3 4">
    <name type="scientific">Geodermatophilus arenarius</name>
    <dbReference type="NCBI Taxonomy" id="1137990"/>
    <lineage>
        <taxon>Bacteria</taxon>
        <taxon>Bacillati</taxon>
        <taxon>Actinomycetota</taxon>
        <taxon>Actinomycetes</taxon>
        <taxon>Geodermatophilales</taxon>
        <taxon>Geodermatophilaceae</taxon>
        <taxon>Geodermatophilus</taxon>
    </lineage>
</organism>
<reference evidence="4" key="1">
    <citation type="journal article" date="2019" name="Int. J. Syst. Evol. Microbiol.">
        <title>The Global Catalogue of Microorganisms (GCM) 10K type strain sequencing project: providing services to taxonomists for standard genome sequencing and annotation.</title>
        <authorList>
            <consortium name="The Broad Institute Genomics Platform"/>
            <consortium name="The Broad Institute Genome Sequencing Center for Infectious Disease"/>
            <person name="Wu L."/>
            <person name="Ma J."/>
        </authorList>
    </citation>
    <scope>NUCLEOTIDE SEQUENCE [LARGE SCALE GENOMIC DNA]</scope>
    <source>
        <strain evidence="4">CCUG 62763</strain>
    </source>
</reference>
<accession>A0ABV9LN34</accession>
<keyword evidence="4" id="KW-1185">Reference proteome</keyword>
<comment type="caution">
    <text evidence="3">The sequence shown here is derived from an EMBL/GenBank/DDBJ whole genome shotgun (WGS) entry which is preliminary data.</text>
</comment>
<feature type="region of interest" description="Disordered" evidence="2">
    <location>
        <begin position="73"/>
        <end position="115"/>
    </location>
</feature>
<dbReference type="InterPro" id="IPR003737">
    <property type="entry name" value="GlcNAc_PI_deacetylase-related"/>
</dbReference>
<protein>
    <submittedName>
        <fullName evidence="3">PIG-L deacetylase family protein</fullName>
        <ecNumber evidence="3">3.5.1.-</ecNumber>
    </submittedName>
</protein>